<evidence type="ECO:0000313" key="3">
    <source>
        <dbReference type="Proteomes" id="UP000306562"/>
    </source>
</evidence>
<keyword evidence="1" id="KW-0732">Signal</keyword>
<organism evidence="2 3">
    <name type="scientific">Pseudomonas synxantha</name>
    <dbReference type="NCBI Taxonomy" id="47883"/>
    <lineage>
        <taxon>Bacteria</taxon>
        <taxon>Pseudomonadati</taxon>
        <taxon>Pseudomonadota</taxon>
        <taxon>Gammaproteobacteria</taxon>
        <taxon>Pseudomonadales</taxon>
        <taxon>Pseudomonadaceae</taxon>
        <taxon>Pseudomonas</taxon>
    </lineage>
</organism>
<proteinExistence type="predicted"/>
<accession>A0AAX3I8E3</accession>
<evidence type="ECO:0000313" key="2">
    <source>
        <dbReference type="EMBL" id="VTQ99754.1"/>
    </source>
</evidence>
<dbReference type="AlphaFoldDB" id="A0AAX3I8E3"/>
<protein>
    <submittedName>
        <fullName evidence="2">Uncharacterized protein</fullName>
    </submittedName>
</protein>
<feature type="chain" id="PRO_5043376768" evidence="1">
    <location>
        <begin position="22"/>
        <end position="126"/>
    </location>
</feature>
<feature type="signal peptide" evidence="1">
    <location>
        <begin position="1"/>
        <end position="21"/>
    </location>
</feature>
<evidence type="ECO:0000256" key="1">
    <source>
        <dbReference type="SAM" id="SignalP"/>
    </source>
</evidence>
<gene>
    <name evidence="2" type="ORF">NCTC10696_02859</name>
</gene>
<reference evidence="2 3" key="1">
    <citation type="submission" date="2019-05" db="EMBL/GenBank/DDBJ databases">
        <authorList>
            <consortium name="Pathogen Informatics"/>
        </authorList>
    </citation>
    <scope>NUCLEOTIDE SEQUENCE [LARGE SCALE GENOMIC DNA]</scope>
    <source>
        <strain evidence="2 3">NCTC10696</strain>
    </source>
</reference>
<sequence length="126" mass="12825">MKGLIALPCLALMLFSTQVSALCLYISDSYSGLLQPGVETTVYGPFTITSANGCAGATIDASASTSGGGRAPQLIIQKQAGASWGDVAGTFGGTTSYSGVFGTYRIVMINSGSEAQSYSGTARYGR</sequence>
<dbReference type="Proteomes" id="UP000306562">
    <property type="component" value="Chromosome"/>
</dbReference>
<name>A0AAX3I8E3_9PSED</name>
<dbReference type="EMBL" id="LR590482">
    <property type="protein sequence ID" value="VTQ99754.1"/>
    <property type="molecule type" value="Genomic_DNA"/>
</dbReference>